<evidence type="ECO:0000313" key="5">
    <source>
        <dbReference type="EMBL" id="MFC0540644.1"/>
    </source>
</evidence>
<organism evidence="5 6">
    <name type="scientific">Kutzneria chonburiensis</name>
    <dbReference type="NCBI Taxonomy" id="1483604"/>
    <lineage>
        <taxon>Bacteria</taxon>
        <taxon>Bacillati</taxon>
        <taxon>Actinomycetota</taxon>
        <taxon>Actinomycetes</taxon>
        <taxon>Pseudonocardiales</taxon>
        <taxon>Pseudonocardiaceae</taxon>
        <taxon>Kutzneria</taxon>
    </lineage>
</organism>
<keyword evidence="3" id="KW-0804">Transcription</keyword>
<dbReference type="InterPro" id="IPR000524">
    <property type="entry name" value="Tscrpt_reg_HTH_GntR"/>
</dbReference>
<dbReference type="SUPFAM" id="SSF64288">
    <property type="entry name" value="Chorismate lyase-like"/>
    <property type="match status" value="1"/>
</dbReference>
<dbReference type="Pfam" id="PF07702">
    <property type="entry name" value="UTRA"/>
    <property type="match status" value="1"/>
</dbReference>
<dbReference type="Gene3D" id="1.10.10.10">
    <property type="entry name" value="Winged helix-like DNA-binding domain superfamily/Winged helix DNA-binding domain"/>
    <property type="match status" value="1"/>
</dbReference>
<dbReference type="Pfam" id="PF00392">
    <property type="entry name" value="GntR"/>
    <property type="match status" value="1"/>
</dbReference>
<evidence type="ECO:0000256" key="3">
    <source>
        <dbReference type="ARBA" id="ARBA00023163"/>
    </source>
</evidence>
<evidence type="ECO:0000256" key="2">
    <source>
        <dbReference type="ARBA" id="ARBA00023125"/>
    </source>
</evidence>
<dbReference type="InterPro" id="IPR011663">
    <property type="entry name" value="UTRA"/>
</dbReference>
<dbReference type="SUPFAM" id="SSF46785">
    <property type="entry name" value="Winged helix' DNA-binding domain"/>
    <property type="match status" value="1"/>
</dbReference>
<dbReference type="CDD" id="cd07377">
    <property type="entry name" value="WHTH_GntR"/>
    <property type="match status" value="1"/>
</dbReference>
<proteinExistence type="predicted"/>
<keyword evidence="1" id="KW-0805">Transcription regulation</keyword>
<evidence type="ECO:0000256" key="1">
    <source>
        <dbReference type="ARBA" id="ARBA00023015"/>
    </source>
</evidence>
<dbReference type="SMART" id="SM00345">
    <property type="entry name" value="HTH_GNTR"/>
    <property type="match status" value="1"/>
</dbReference>
<dbReference type="Proteomes" id="UP001589810">
    <property type="component" value="Unassembled WGS sequence"/>
</dbReference>
<dbReference type="PRINTS" id="PR00035">
    <property type="entry name" value="HTHGNTR"/>
</dbReference>
<evidence type="ECO:0000259" key="4">
    <source>
        <dbReference type="PROSITE" id="PS50949"/>
    </source>
</evidence>
<dbReference type="PANTHER" id="PTHR44846:SF17">
    <property type="entry name" value="GNTR-FAMILY TRANSCRIPTIONAL REGULATOR"/>
    <property type="match status" value="1"/>
</dbReference>
<dbReference type="RefSeq" id="WP_273939455.1">
    <property type="nucleotide sequence ID" value="NZ_CP097263.1"/>
</dbReference>
<feature type="domain" description="HTH gntR-type" evidence="4">
    <location>
        <begin position="6"/>
        <end position="75"/>
    </location>
</feature>
<keyword evidence="6" id="KW-1185">Reference proteome</keyword>
<dbReference type="PROSITE" id="PS50949">
    <property type="entry name" value="HTH_GNTR"/>
    <property type="match status" value="1"/>
</dbReference>
<sequence>MKVDSRARWQVVYDDLREAIEQGKYAAGDQLPSERELVERYQVARSTIRNAFTRLEQAGLVSAGAGSLGRTVRSALEISFNATKFEVGEYQEDVVRGVDQWANDVEHQGWEARQHVTVTQRAAPHQVARWLETEPGVRLYRRRRIRSVRRPGAIEWTPAMVADSWFPEDVATRQLNGVAPLLEERDITMPGGIIRSLGIRQVKFIDELRSRMPSDEEAELLLLPKGTPVGEHARIGIDDHGKRIRVLVSVFAGDRQYVRYELAPSYPAVDEKREERS</sequence>
<dbReference type="InterPro" id="IPR028978">
    <property type="entry name" value="Chorismate_lyase_/UTRA_dom_sf"/>
</dbReference>
<dbReference type="Gene3D" id="3.40.1410.10">
    <property type="entry name" value="Chorismate lyase-like"/>
    <property type="match status" value="1"/>
</dbReference>
<reference evidence="5 6" key="1">
    <citation type="submission" date="2024-09" db="EMBL/GenBank/DDBJ databases">
        <authorList>
            <person name="Sun Q."/>
            <person name="Mori K."/>
        </authorList>
    </citation>
    <scope>NUCLEOTIDE SEQUENCE [LARGE SCALE GENOMIC DNA]</scope>
    <source>
        <strain evidence="5 6">TBRC 1432</strain>
    </source>
</reference>
<dbReference type="InterPro" id="IPR036388">
    <property type="entry name" value="WH-like_DNA-bd_sf"/>
</dbReference>
<name>A0ABV6MKE8_9PSEU</name>
<protein>
    <submittedName>
        <fullName evidence="5">GntR family transcriptional regulator</fullName>
    </submittedName>
</protein>
<evidence type="ECO:0000313" key="6">
    <source>
        <dbReference type="Proteomes" id="UP001589810"/>
    </source>
</evidence>
<dbReference type="PANTHER" id="PTHR44846">
    <property type="entry name" value="MANNOSYL-D-GLYCERATE TRANSPORT/METABOLISM SYSTEM REPRESSOR MNGR-RELATED"/>
    <property type="match status" value="1"/>
</dbReference>
<accession>A0ABV6MKE8</accession>
<dbReference type="InterPro" id="IPR036390">
    <property type="entry name" value="WH_DNA-bd_sf"/>
</dbReference>
<gene>
    <name evidence="5" type="ORF">ACFFH7_04075</name>
</gene>
<dbReference type="EMBL" id="JBHLUD010000001">
    <property type="protein sequence ID" value="MFC0540644.1"/>
    <property type="molecule type" value="Genomic_DNA"/>
</dbReference>
<comment type="caution">
    <text evidence="5">The sequence shown here is derived from an EMBL/GenBank/DDBJ whole genome shotgun (WGS) entry which is preliminary data.</text>
</comment>
<dbReference type="SMART" id="SM00866">
    <property type="entry name" value="UTRA"/>
    <property type="match status" value="1"/>
</dbReference>
<dbReference type="InterPro" id="IPR050679">
    <property type="entry name" value="Bact_HTH_transcr_reg"/>
</dbReference>
<keyword evidence="2" id="KW-0238">DNA-binding</keyword>